<evidence type="ECO:0000313" key="2">
    <source>
        <dbReference type="EMBL" id="SEN40627.1"/>
    </source>
</evidence>
<evidence type="ECO:0000256" key="1">
    <source>
        <dbReference type="SAM" id="Coils"/>
    </source>
</evidence>
<keyword evidence="1" id="KW-0175">Coiled coil</keyword>
<name>A0A1H8GAS7_9PROT</name>
<gene>
    <name evidence="2" type="ORF">SAMN05216325_1173</name>
</gene>
<proteinExistence type="predicted"/>
<protein>
    <submittedName>
        <fullName evidence="2">Uncharacterized protein</fullName>
    </submittedName>
</protein>
<feature type="coiled-coil region" evidence="1">
    <location>
        <begin position="355"/>
        <end position="382"/>
    </location>
</feature>
<reference evidence="2 3" key="1">
    <citation type="submission" date="2016-10" db="EMBL/GenBank/DDBJ databases">
        <authorList>
            <person name="de Groot N.N."/>
        </authorList>
    </citation>
    <scope>NUCLEOTIDE SEQUENCE [LARGE SCALE GENOMIC DNA]</scope>
    <source>
        <strain evidence="2 3">Nm22</strain>
    </source>
</reference>
<dbReference type="Proteomes" id="UP000199459">
    <property type="component" value="Unassembled WGS sequence"/>
</dbReference>
<evidence type="ECO:0000313" key="3">
    <source>
        <dbReference type="Proteomes" id="UP000199459"/>
    </source>
</evidence>
<dbReference type="EMBL" id="FOCP01000017">
    <property type="protein sequence ID" value="SEN40627.1"/>
    <property type="molecule type" value="Genomic_DNA"/>
</dbReference>
<organism evidence="2 3">
    <name type="scientific">Nitrosomonas marina</name>
    <dbReference type="NCBI Taxonomy" id="917"/>
    <lineage>
        <taxon>Bacteria</taxon>
        <taxon>Pseudomonadati</taxon>
        <taxon>Pseudomonadota</taxon>
        <taxon>Betaproteobacteria</taxon>
        <taxon>Nitrosomonadales</taxon>
        <taxon>Nitrosomonadaceae</taxon>
        <taxon>Nitrosomonas</taxon>
    </lineage>
</organism>
<accession>A0A1H8GAS7</accession>
<dbReference type="AlphaFoldDB" id="A0A1H8GAS7"/>
<sequence>MRNSDPSREELFALVWERPAREVARELGISDVALGKLCRRLQVPKPPRGYWARVASGKTPRKPPLPAYRKEIEERLRKQVKSKCQVPLSKLQLEFLRYALDELAGSGVDTKVCDLAYDGIRSIPPALTAQILIVLQTRYEKWLIDRTTASSMNGALSSLSNLVGKLLPHAKEQLLIFRRRTDGRYSRADSPTISVRATPDFLGRIAHLSRLARDNGLAYAAADMSTLDHAWSVKQIYSPSAYARAKTELCVSSHDVWIRADVDDTWSRDRFETARIPLREVCPIDLMPANDKRLPGRIQRSGIKPYTDRLQALQEAQAVYEALVEATYDMDQAVPNERLALFDRLWFSRGEAGPFVGARQAWRQLEADIEQWEQELESESVVLCQDVLGIEVGDVVVVEAGKSLVRFEVEGMNVYTYEDHVMFTVWGRRFRKDGLPGKRTEHFSIVVGND</sequence>